<evidence type="ECO:0000313" key="3">
    <source>
        <dbReference type="Proteomes" id="UP001300012"/>
    </source>
</evidence>
<dbReference type="Pfam" id="PF09346">
    <property type="entry name" value="SMI1_KNR4"/>
    <property type="match status" value="1"/>
</dbReference>
<dbReference type="Proteomes" id="UP001300012">
    <property type="component" value="Unassembled WGS sequence"/>
</dbReference>
<reference evidence="2 3" key="1">
    <citation type="submission" date="2022-08" db="EMBL/GenBank/DDBJ databases">
        <title>Paenibacillus endoradicis sp. nov., Paenibacillus radicibacter sp. nov and Paenibacillus pararadicis sp. nov., three cold-adapted plant growth-promoting bacteria isolated from root of Larix gmelinii in Great Khingan.</title>
        <authorList>
            <person name="Xue H."/>
        </authorList>
    </citation>
    <scope>NUCLEOTIDE SEQUENCE [LARGE SCALE GENOMIC DNA]</scope>
    <source>
        <strain evidence="2 3">N5-1-1-5</strain>
    </source>
</reference>
<dbReference type="EMBL" id="JANQBD010000003">
    <property type="protein sequence ID" value="MCR8630881.1"/>
    <property type="molecule type" value="Genomic_DNA"/>
</dbReference>
<evidence type="ECO:0000259" key="1">
    <source>
        <dbReference type="Pfam" id="PF09346"/>
    </source>
</evidence>
<keyword evidence="3" id="KW-1185">Reference proteome</keyword>
<feature type="domain" description="Knr4/Smi1-like" evidence="1">
    <location>
        <begin position="7"/>
        <end position="57"/>
    </location>
</feature>
<protein>
    <submittedName>
        <fullName evidence="2">SMI1/KNR4 family protein</fullName>
    </submittedName>
</protein>
<organism evidence="2 3">
    <name type="scientific">Paenibacillus radicis</name>
    <name type="common">ex Xue et al. 2023</name>
    <dbReference type="NCBI Taxonomy" id="2972489"/>
    <lineage>
        <taxon>Bacteria</taxon>
        <taxon>Bacillati</taxon>
        <taxon>Bacillota</taxon>
        <taxon>Bacilli</taxon>
        <taxon>Bacillales</taxon>
        <taxon>Paenibacillaceae</taxon>
        <taxon>Paenibacillus</taxon>
    </lineage>
</organism>
<dbReference type="Gene3D" id="3.40.1580.10">
    <property type="entry name" value="SMI1/KNR4-like"/>
    <property type="match status" value="1"/>
</dbReference>
<gene>
    <name evidence="2" type="ORF">NV381_06660</name>
</gene>
<evidence type="ECO:0000313" key="2">
    <source>
        <dbReference type="EMBL" id="MCR8630881.1"/>
    </source>
</evidence>
<dbReference type="SUPFAM" id="SSF160631">
    <property type="entry name" value="SMI1/KNR4-like"/>
    <property type="match status" value="1"/>
</dbReference>
<sequence>MKGSRPLWPKHVVLISGDGHWWIALDYRDRKEEPPVIYIESDGGTTFELAKNFNSFLVGLCHWGYED</sequence>
<comment type="caution">
    <text evidence="2">The sequence shown here is derived from an EMBL/GenBank/DDBJ whole genome shotgun (WGS) entry which is preliminary data.</text>
</comment>
<accession>A0ABT1YCH3</accession>
<dbReference type="InterPro" id="IPR018958">
    <property type="entry name" value="Knr4/Smi1-like_dom"/>
</dbReference>
<proteinExistence type="predicted"/>
<dbReference type="InterPro" id="IPR037883">
    <property type="entry name" value="Knr4/Smi1-like_sf"/>
</dbReference>
<name>A0ABT1YCH3_9BACL</name>